<accession>A0A0F9FQQ1</accession>
<protein>
    <recommendedName>
        <fullName evidence="1">Aldehyde dehydrogenase domain-containing protein</fullName>
    </recommendedName>
</protein>
<dbReference type="GO" id="GO:0004777">
    <property type="term" value="F:succinate-semialdehyde dehydrogenase (NAD+) activity"/>
    <property type="evidence" value="ECO:0007669"/>
    <property type="project" value="TreeGrafter"/>
</dbReference>
<evidence type="ECO:0000313" key="2">
    <source>
        <dbReference type="EMBL" id="KKL88548.1"/>
    </source>
</evidence>
<reference evidence="2" key="1">
    <citation type="journal article" date="2015" name="Nature">
        <title>Complex archaea that bridge the gap between prokaryotes and eukaryotes.</title>
        <authorList>
            <person name="Spang A."/>
            <person name="Saw J.H."/>
            <person name="Jorgensen S.L."/>
            <person name="Zaremba-Niedzwiedzka K."/>
            <person name="Martijn J."/>
            <person name="Lind A.E."/>
            <person name="van Eijk R."/>
            <person name="Schleper C."/>
            <person name="Guy L."/>
            <person name="Ettema T.J."/>
        </authorList>
    </citation>
    <scope>NUCLEOTIDE SEQUENCE</scope>
</reference>
<dbReference type="InterPro" id="IPR016163">
    <property type="entry name" value="Ald_DH_C"/>
</dbReference>
<dbReference type="InterPro" id="IPR015590">
    <property type="entry name" value="Aldehyde_DH_dom"/>
</dbReference>
<dbReference type="Gene3D" id="3.40.309.10">
    <property type="entry name" value="Aldehyde Dehydrogenase, Chain A, domain 2"/>
    <property type="match status" value="1"/>
</dbReference>
<dbReference type="InterPro" id="IPR016162">
    <property type="entry name" value="Ald_DH_N"/>
</dbReference>
<organism evidence="2">
    <name type="scientific">marine sediment metagenome</name>
    <dbReference type="NCBI Taxonomy" id="412755"/>
    <lineage>
        <taxon>unclassified sequences</taxon>
        <taxon>metagenomes</taxon>
        <taxon>ecological metagenomes</taxon>
    </lineage>
</organism>
<dbReference type="InterPro" id="IPR047110">
    <property type="entry name" value="GABD/Sad-like"/>
</dbReference>
<sequence length="139" mass="14861">IETAKKAGARLLFGGEKIEGDGAFMSPGVLVDIPAEGPLQHEEIFGPIMMVFKADDMDDAVRIAKNGPFGLGSSVWTADEAEQDRFIRDIEAGMTAINQMLASAPEAPFGGVKRSGHGRELAGFGLHEFMNVKTVMLPN</sequence>
<dbReference type="PANTHER" id="PTHR43217:SF1">
    <property type="entry name" value="SUCCINATE SEMIALDEHYDE DEHYDROGENASE [NAD(P)+] SAD"/>
    <property type="match status" value="1"/>
</dbReference>
<dbReference type="Pfam" id="PF00171">
    <property type="entry name" value="Aldedh"/>
    <property type="match status" value="1"/>
</dbReference>
<name>A0A0F9FQQ1_9ZZZZ</name>
<feature type="domain" description="Aldehyde dehydrogenase" evidence="1">
    <location>
        <begin position="1"/>
        <end position="135"/>
    </location>
</feature>
<feature type="non-terminal residue" evidence="2">
    <location>
        <position position="1"/>
    </location>
</feature>
<comment type="caution">
    <text evidence="2">The sequence shown here is derived from an EMBL/GenBank/DDBJ whole genome shotgun (WGS) entry which is preliminary data.</text>
</comment>
<evidence type="ECO:0000259" key="1">
    <source>
        <dbReference type="Pfam" id="PF00171"/>
    </source>
</evidence>
<gene>
    <name evidence="2" type="ORF">LCGC14_1923620</name>
</gene>
<dbReference type="SUPFAM" id="SSF53720">
    <property type="entry name" value="ALDH-like"/>
    <property type="match status" value="1"/>
</dbReference>
<dbReference type="Gene3D" id="3.40.605.10">
    <property type="entry name" value="Aldehyde Dehydrogenase, Chain A, domain 1"/>
    <property type="match status" value="1"/>
</dbReference>
<dbReference type="EMBL" id="LAZR01020535">
    <property type="protein sequence ID" value="KKL88548.1"/>
    <property type="molecule type" value="Genomic_DNA"/>
</dbReference>
<dbReference type="AlphaFoldDB" id="A0A0F9FQQ1"/>
<dbReference type="PANTHER" id="PTHR43217">
    <property type="entry name" value="SUCCINATE SEMIALDEHYDE DEHYDROGENASE [NAD(P)+] SAD"/>
    <property type="match status" value="1"/>
</dbReference>
<dbReference type="InterPro" id="IPR016161">
    <property type="entry name" value="Ald_DH/histidinol_DH"/>
</dbReference>
<proteinExistence type="predicted"/>